<proteinExistence type="predicted"/>
<dbReference type="SUPFAM" id="SSF50118">
    <property type="entry name" value="Cell growth inhibitor/plasmid maintenance toxic component"/>
    <property type="match status" value="1"/>
</dbReference>
<organism evidence="1">
    <name type="scientific">Siphoviridae sp. ctBCr48</name>
    <dbReference type="NCBI Taxonomy" id="2827802"/>
    <lineage>
        <taxon>Viruses</taxon>
        <taxon>Duplodnaviria</taxon>
        <taxon>Heunggongvirae</taxon>
        <taxon>Uroviricota</taxon>
        <taxon>Caudoviricetes</taxon>
    </lineage>
</organism>
<evidence type="ECO:0000313" key="1">
    <source>
        <dbReference type="EMBL" id="DAF50238.1"/>
    </source>
</evidence>
<dbReference type="GO" id="GO:0004521">
    <property type="term" value="F:RNA endonuclease activity"/>
    <property type="evidence" value="ECO:0007669"/>
    <property type="project" value="TreeGrafter"/>
</dbReference>
<dbReference type="Gene3D" id="2.30.30.110">
    <property type="match status" value="1"/>
</dbReference>
<dbReference type="InterPro" id="IPR011067">
    <property type="entry name" value="Plasmid_toxin/cell-grow_inhib"/>
</dbReference>
<dbReference type="PANTHER" id="PTHR33988">
    <property type="entry name" value="ENDORIBONUCLEASE MAZF-RELATED"/>
    <property type="match status" value="1"/>
</dbReference>
<dbReference type="Pfam" id="PF02452">
    <property type="entry name" value="PemK_toxin"/>
    <property type="match status" value="1"/>
</dbReference>
<dbReference type="InterPro" id="IPR003477">
    <property type="entry name" value="PemK-like"/>
</dbReference>
<dbReference type="GO" id="GO:0016075">
    <property type="term" value="P:rRNA catabolic process"/>
    <property type="evidence" value="ECO:0007669"/>
    <property type="project" value="TreeGrafter"/>
</dbReference>
<dbReference type="PANTHER" id="PTHR33988:SF2">
    <property type="entry name" value="ENDORIBONUCLEASE MAZF"/>
    <property type="match status" value="1"/>
</dbReference>
<accession>A0A8S5SH03</accession>
<dbReference type="GO" id="GO:0006402">
    <property type="term" value="P:mRNA catabolic process"/>
    <property type="evidence" value="ECO:0007669"/>
    <property type="project" value="TreeGrafter"/>
</dbReference>
<dbReference type="EMBL" id="BK032595">
    <property type="protein sequence ID" value="DAF50238.1"/>
    <property type="molecule type" value="Genomic_DNA"/>
</dbReference>
<dbReference type="GO" id="GO:0003677">
    <property type="term" value="F:DNA binding"/>
    <property type="evidence" value="ECO:0007669"/>
    <property type="project" value="InterPro"/>
</dbReference>
<sequence length="139" mass="15612">MWYNISTVKKGKVHTMESINRGDIYYVDFGCGVGSEQGGIRPAIVLQNNKGNHYAPTVMVAPITTAKKHKLPTHVPVYPKDGMKVTSIALYEQIMTIDKTRLVNKIGHKQMTTWDDRAIAISFGCESMLEESDKRKIEV</sequence>
<protein>
    <submittedName>
        <fullName evidence="1">PemK-like protein</fullName>
    </submittedName>
</protein>
<name>A0A8S5SH03_9CAUD</name>
<reference evidence="1" key="1">
    <citation type="journal article" date="2021" name="Proc. Natl. Acad. Sci. U.S.A.">
        <title>A Catalog of Tens of Thousands of Viruses from Human Metagenomes Reveals Hidden Associations with Chronic Diseases.</title>
        <authorList>
            <person name="Tisza M.J."/>
            <person name="Buck C.B."/>
        </authorList>
    </citation>
    <scope>NUCLEOTIDE SEQUENCE</scope>
    <source>
        <strain evidence="1">CtBCr48</strain>
    </source>
</reference>